<dbReference type="AlphaFoldDB" id="A0A975XW09"/>
<sequence>MVTLLHSKGQLRDGYLSSLSLGGCVRYVIAVLLLCISSISLSGERGYYVVAIDLSGGFWDTPYYKNYLNSSNEDFPCWDKRAGNGIDFFSRKKVPSEINGDIVRLALSGNKDSINRLKNILRSYTDEKVISGYDGLYAIEHTHEMIRVYGFGARSGRIKVVNRALKPVANGFPVGLLNNIFCAAAAPFDDKFSP</sequence>
<evidence type="ECO:0000313" key="1">
    <source>
        <dbReference type="EMBL" id="QWT50403.1"/>
    </source>
</evidence>
<evidence type="ECO:0000313" key="2">
    <source>
        <dbReference type="Proteomes" id="UP000683428"/>
    </source>
</evidence>
<gene>
    <name evidence="1" type="ORF">Azoinq_07410</name>
</gene>
<dbReference type="RefSeq" id="WP_216130441.1">
    <property type="nucleotide sequence ID" value="NZ_CP064782.1"/>
</dbReference>
<accession>A0A975XW09</accession>
<name>A0A975XW09_9RHOO</name>
<keyword evidence="2" id="KW-1185">Reference proteome</keyword>
<proteinExistence type="predicted"/>
<reference evidence="1" key="1">
    <citation type="submission" date="2020-11" db="EMBL/GenBank/DDBJ databases">
        <title>Azospira inquinata sp. nov.</title>
        <authorList>
            <person name="Moe W.M."/>
            <person name="Mikes M.C."/>
        </authorList>
    </citation>
    <scope>NUCLEOTIDE SEQUENCE</scope>
    <source>
        <strain evidence="1">Azo-3</strain>
    </source>
</reference>
<protein>
    <submittedName>
        <fullName evidence="1">Uncharacterized protein</fullName>
    </submittedName>
</protein>
<dbReference type="Proteomes" id="UP000683428">
    <property type="component" value="Chromosome"/>
</dbReference>
<dbReference type="KEGG" id="aiq:Azoinq_07410"/>
<organism evidence="1 2">
    <name type="scientific">Azospira inquinata</name>
    <dbReference type="NCBI Taxonomy" id="2785627"/>
    <lineage>
        <taxon>Bacteria</taxon>
        <taxon>Pseudomonadati</taxon>
        <taxon>Pseudomonadota</taxon>
        <taxon>Betaproteobacteria</taxon>
        <taxon>Rhodocyclales</taxon>
        <taxon>Rhodocyclaceae</taxon>
        <taxon>Azospira</taxon>
    </lineage>
</organism>
<dbReference type="EMBL" id="CP064782">
    <property type="protein sequence ID" value="QWT50403.1"/>
    <property type="molecule type" value="Genomic_DNA"/>
</dbReference>